<evidence type="ECO:0000256" key="3">
    <source>
        <dbReference type="ARBA" id="ARBA00023315"/>
    </source>
</evidence>
<dbReference type="GeneID" id="136800941"/>
<keyword evidence="2" id="KW-0808">Transferase</keyword>
<dbReference type="SUPFAM" id="SSF55729">
    <property type="entry name" value="Acyl-CoA N-acyltransferases (Nat)"/>
    <property type="match status" value="1"/>
</dbReference>
<evidence type="ECO:0000313" key="5">
    <source>
        <dbReference type="EnsemblMetazoa" id="CLYHEMP006724.1"/>
    </source>
</evidence>
<dbReference type="InterPro" id="IPR000182">
    <property type="entry name" value="GNAT_dom"/>
</dbReference>
<dbReference type="PROSITE" id="PS51186">
    <property type="entry name" value="GNAT"/>
    <property type="match status" value="1"/>
</dbReference>
<dbReference type="PANTHER" id="PTHR10545:SF29">
    <property type="entry name" value="GH14572P-RELATED"/>
    <property type="match status" value="1"/>
</dbReference>
<evidence type="ECO:0000256" key="1">
    <source>
        <dbReference type="ARBA" id="ARBA00008694"/>
    </source>
</evidence>
<dbReference type="GO" id="GO:0008080">
    <property type="term" value="F:N-acetyltransferase activity"/>
    <property type="evidence" value="ECO:0007669"/>
    <property type="project" value="TreeGrafter"/>
</dbReference>
<keyword evidence="6" id="KW-1185">Reference proteome</keyword>
<dbReference type="Pfam" id="PF00583">
    <property type="entry name" value="Acetyltransf_1"/>
    <property type="match status" value="1"/>
</dbReference>
<dbReference type="InterPro" id="IPR051016">
    <property type="entry name" value="Diverse_Substrate_AcTransf"/>
</dbReference>
<dbReference type="FunFam" id="3.40.630.30:FF:000064">
    <property type="entry name" value="GNAT family acetyltransferase"/>
    <property type="match status" value="1"/>
</dbReference>
<dbReference type="PANTHER" id="PTHR10545">
    <property type="entry name" value="DIAMINE N-ACETYLTRANSFERASE"/>
    <property type="match status" value="1"/>
</dbReference>
<dbReference type="InterPro" id="IPR016181">
    <property type="entry name" value="Acyl_CoA_acyltransferase"/>
</dbReference>
<dbReference type="Proteomes" id="UP000594262">
    <property type="component" value="Unplaced"/>
</dbReference>
<evidence type="ECO:0000256" key="2">
    <source>
        <dbReference type="ARBA" id="ARBA00022679"/>
    </source>
</evidence>
<protein>
    <recommendedName>
        <fullName evidence="4">N-acetyltransferase domain-containing protein</fullName>
    </recommendedName>
</protein>
<dbReference type="AlphaFoldDB" id="A0A7M5WK67"/>
<reference evidence="5" key="1">
    <citation type="submission" date="2021-01" db="UniProtKB">
        <authorList>
            <consortium name="EnsemblMetazoa"/>
        </authorList>
    </citation>
    <scope>IDENTIFICATION</scope>
</reference>
<sequence>MESFVIRDAVSNDCDDIMKLIVNLAVFENEPESRVKITKEELIRDGFSENGEKKWFRCLIGEVISTGESGQEITTMIGYALFFPTYSTWNGRTIKIEDLYIEPAFRGKGYGTQMLKRVNEIALSEGCSRVHWNVLDWNKNAIEFYKRLGAEYSEEWRVCTLHHPEMVGLSKK</sequence>
<dbReference type="CDD" id="cd04301">
    <property type="entry name" value="NAT_SF"/>
    <property type="match status" value="1"/>
</dbReference>
<comment type="similarity">
    <text evidence="1">Belongs to the acetyltransferase family.</text>
</comment>
<name>A0A7M5WK67_9CNID</name>
<dbReference type="RefSeq" id="XP_066913653.1">
    <property type="nucleotide sequence ID" value="XM_067057552.1"/>
</dbReference>
<keyword evidence="3" id="KW-0012">Acyltransferase</keyword>
<organism evidence="5 6">
    <name type="scientific">Clytia hemisphaerica</name>
    <dbReference type="NCBI Taxonomy" id="252671"/>
    <lineage>
        <taxon>Eukaryota</taxon>
        <taxon>Metazoa</taxon>
        <taxon>Cnidaria</taxon>
        <taxon>Hydrozoa</taxon>
        <taxon>Hydroidolina</taxon>
        <taxon>Leptothecata</taxon>
        <taxon>Obeliida</taxon>
        <taxon>Clytiidae</taxon>
        <taxon>Clytia</taxon>
    </lineage>
</organism>
<dbReference type="Gene3D" id="3.40.630.30">
    <property type="match status" value="1"/>
</dbReference>
<dbReference type="OrthoDB" id="7305308at2759"/>
<evidence type="ECO:0000313" key="6">
    <source>
        <dbReference type="Proteomes" id="UP000594262"/>
    </source>
</evidence>
<evidence type="ECO:0000259" key="4">
    <source>
        <dbReference type="PROSITE" id="PS51186"/>
    </source>
</evidence>
<proteinExistence type="inferred from homology"/>
<accession>A0A7M5WK67</accession>
<dbReference type="EnsemblMetazoa" id="CLYHEMT006724.1">
    <property type="protein sequence ID" value="CLYHEMP006724.1"/>
    <property type="gene ID" value="CLYHEMG006724"/>
</dbReference>
<feature type="domain" description="N-acetyltransferase" evidence="4">
    <location>
        <begin position="4"/>
        <end position="172"/>
    </location>
</feature>